<gene>
    <name evidence="2" type="ORF">F8144_15935</name>
</gene>
<organism evidence="2 3">
    <name type="scientific">Streptomyces triticiradicis</name>
    <dbReference type="NCBI Taxonomy" id="2651189"/>
    <lineage>
        <taxon>Bacteria</taxon>
        <taxon>Bacillati</taxon>
        <taxon>Actinomycetota</taxon>
        <taxon>Actinomycetes</taxon>
        <taxon>Kitasatosporales</taxon>
        <taxon>Streptomycetaceae</taxon>
        <taxon>Streptomyces</taxon>
    </lineage>
</organism>
<evidence type="ECO:0000313" key="3">
    <source>
        <dbReference type="Proteomes" id="UP000442990"/>
    </source>
</evidence>
<keyword evidence="1" id="KW-0472">Membrane</keyword>
<comment type="caution">
    <text evidence="2">The sequence shown here is derived from an EMBL/GenBank/DDBJ whole genome shotgun (WGS) entry which is preliminary data.</text>
</comment>
<dbReference type="Proteomes" id="UP000442990">
    <property type="component" value="Unassembled WGS sequence"/>
</dbReference>
<evidence type="ECO:0000313" key="2">
    <source>
        <dbReference type="EMBL" id="KAB1987916.1"/>
    </source>
</evidence>
<evidence type="ECO:0000256" key="1">
    <source>
        <dbReference type="SAM" id="Phobius"/>
    </source>
</evidence>
<dbReference type="EMBL" id="WBKG01000011">
    <property type="protein sequence ID" value="KAB1987916.1"/>
    <property type="molecule type" value="Genomic_DNA"/>
</dbReference>
<protein>
    <submittedName>
        <fullName evidence="2">Uncharacterized protein</fullName>
    </submittedName>
</protein>
<proteinExistence type="predicted"/>
<reference evidence="2 3" key="1">
    <citation type="submission" date="2019-09" db="EMBL/GenBank/DDBJ databases">
        <title>Isolation and identification of active actinomycetes.</title>
        <authorList>
            <person name="Yu Z."/>
            <person name="Han C."/>
            <person name="Yu B."/>
        </authorList>
    </citation>
    <scope>NUCLEOTIDE SEQUENCE [LARGE SCALE GENOMIC DNA]</scope>
    <source>
        <strain evidence="2 3">NEAU-H2</strain>
    </source>
</reference>
<keyword evidence="1" id="KW-1133">Transmembrane helix</keyword>
<sequence length="166" mass="16335">MPTGGLLLVIAGLFAAGTVVTWLAVTHLVHASGLAGTSGHLEVEACTWSRSGGHRYPHCHGVFRSDDGTVVDPGATIDSHLSVGSTVGLRRTASGGYERTGAGALFGWLAVSLLGLAVLVLGAAAAGVLAGARGSPRKLMLLLAGLLAAMLASALAGGVAGIAGAF</sequence>
<keyword evidence="1" id="KW-0812">Transmembrane</keyword>
<feature type="transmembrane region" description="Helical" evidence="1">
    <location>
        <begin position="139"/>
        <end position="163"/>
    </location>
</feature>
<dbReference type="RefSeq" id="WP_151469983.1">
    <property type="nucleotide sequence ID" value="NZ_WBKG01000011.1"/>
</dbReference>
<accession>A0A7J5DH17</accession>
<keyword evidence="3" id="KW-1185">Reference proteome</keyword>
<dbReference type="AlphaFoldDB" id="A0A7J5DH17"/>
<name>A0A7J5DH17_9ACTN</name>
<feature type="transmembrane region" description="Helical" evidence="1">
    <location>
        <begin position="105"/>
        <end position="132"/>
    </location>
</feature>